<dbReference type="SUPFAM" id="SSF51621">
    <property type="entry name" value="Phosphoenolpyruvate/pyruvate domain"/>
    <property type="match status" value="1"/>
</dbReference>
<dbReference type="RefSeq" id="WP_026610201.1">
    <property type="nucleotide sequence ID" value="NZ_OX458333.1"/>
</dbReference>
<dbReference type="InterPro" id="IPR015813">
    <property type="entry name" value="Pyrv/PenolPyrv_kinase-like_dom"/>
</dbReference>
<organism evidence="2 3">
    <name type="scientific">Methylocaldum szegediense</name>
    <dbReference type="NCBI Taxonomy" id="73780"/>
    <lineage>
        <taxon>Bacteria</taxon>
        <taxon>Pseudomonadati</taxon>
        <taxon>Pseudomonadota</taxon>
        <taxon>Gammaproteobacteria</taxon>
        <taxon>Methylococcales</taxon>
        <taxon>Methylococcaceae</taxon>
        <taxon>Methylocaldum</taxon>
    </lineage>
</organism>
<gene>
    <name evidence="2" type="primary">Dml</name>
    <name evidence="2" type="ORF">MSZNOR_1695</name>
</gene>
<evidence type="ECO:0000256" key="1">
    <source>
        <dbReference type="ARBA" id="ARBA00022723"/>
    </source>
</evidence>
<dbReference type="InterPro" id="IPR039556">
    <property type="entry name" value="ICL/PEPM"/>
</dbReference>
<name>A0ABM9I0T8_9GAMM</name>
<dbReference type="PANTHER" id="PTHR42905">
    <property type="entry name" value="PHOSPHOENOLPYRUVATE CARBOXYLASE"/>
    <property type="match status" value="1"/>
</dbReference>
<dbReference type="Gene3D" id="3.20.20.60">
    <property type="entry name" value="Phosphoenolpyruvate-binding domains"/>
    <property type="match status" value="1"/>
</dbReference>
<dbReference type="InterPro" id="IPR040442">
    <property type="entry name" value="Pyrv_kinase-like_dom_sf"/>
</dbReference>
<reference evidence="2 3" key="1">
    <citation type="submission" date="2023-03" db="EMBL/GenBank/DDBJ databases">
        <authorList>
            <person name="Pearce D."/>
        </authorList>
    </citation>
    <scope>NUCLEOTIDE SEQUENCE [LARGE SCALE GENOMIC DNA]</scope>
    <source>
        <strain evidence="2">Msz</strain>
    </source>
</reference>
<keyword evidence="2" id="KW-0456">Lyase</keyword>
<dbReference type="Proteomes" id="UP001162030">
    <property type="component" value="Chromosome"/>
</dbReference>
<dbReference type="PANTHER" id="PTHR42905:SF2">
    <property type="entry name" value="PHOSPHOENOLPYRUVATE CARBOXYLASE FAMILY PROTEIN"/>
    <property type="match status" value="1"/>
</dbReference>
<keyword evidence="1" id="KW-0479">Metal-binding</keyword>
<dbReference type="GO" id="GO:0047529">
    <property type="term" value="F:2,3-dimethylmalate lyase activity"/>
    <property type="evidence" value="ECO:0007669"/>
    <property type="project" value="UniProtKB-EC"/>
</dbReference>
<sequence>MASVTTRLKELLAAPGIRIMPGCHDAMSARLIEEAGFEMGFMSGFAVSGARLALPDTGLISYGELVEQGRNICGAVSIPMFGDGDTGFGNALNVKRTVWGYARAGFACIMIEDQLAPKRCGHTQGKAVVSREEAAMRIRAAVDARDAGADILIMARTDARAVLGLEEAIARCRLFRELGADITFLEAPESVEEMRHYCAEVEGPKMANMIEYGKTPVLPPDQLEAIGYKIAVYPLTLLNASIRAMREALSSLKQGRMPGNILEFEELKSAVGFPQYYEEEKRYRY</sequence>
<keyword evidence="3" id="KW-1185">Reference proteome</keyword>
<protein>
    <submittedName>
        <fullName evidence="2">2,3-dimethylmalate lyase</fullName>
        <ecNumber evidence="2">4.1.3.32</ecNumber>
    </submittedName>
</protein>
<dbReference type="EC" id="4.1.3.32" evidence="2"/>
<evidence type="ECO:0000313" key="3">
    <source>
        <dbReference type="Proteomes" id="UP001162030"/>
    </source>
</evidence>
<proteinExistence type="predicted"/>
<dbReference type="CDD" id="cd00377">
    <property type="entry name" value="ICL_PEPM"/>
    <property type="match status" value="1"/>
</dbReference>
<dbReference type="EMBL" id="OX458333">
    <property type="protein sequence ID" value="CAI8806681.1"/>
    <property type="molecule type" value="Genomic_DNA"/>
</dbReference>
<evidence type="ECO:0000313" key="2">
    <source>
        <dbReference type="EMBL" id="CAI8806681.1"/>
    </source>
</evidence>
<dbReference type="Pfam" id="PF13714">
    <property type="entry name" value="PEP_mutase"/>
    <property type="match status" value="1"/>
</dbReference>
<accession>A0ABM9I0T8</accession>